<dbReference type="PROSITE" id="PS01286">
    <property type="entry name" value="FA58C_2"/>
    <property type="match status" value="2"/>
</dbReference>
<dbReference type="CDD" id="cd00057">
    <property type="entry name" value="FA58C"/>
    <property type="match status" value="3"/>
</dbReference>
<dbReference type="SUPFAM" id="SSF49785">
    <property type="entry name" value="Galactose-binding domain-like"/>
    <property type="match status" value="3"/>
</dbReference>
<keyword evidence="3" id="KW-1185">Reference proteome</keyword>
<dbReference type="PROSITE" id="PS01285">
    <property type="entry name" value="FA58C_1"/>
    <property type="match status" value="1"/>
</dbReference>
<dbReference type="AlphaFoldDB" id="A0AAU9Y664"/>
<dbReference type="FunFam" id="2.60.120.260:FF:000016">
    <property type="entry name" value="Contactin-associated protein-like 4 isoform 1"/>
    <property type="match status" value="3"/>
</dbReference>
<organism evidence="2 3">
    <name type="scientific">Pocillopora meandrina</name>
    <dbReference type="NCBI Taxonomy" id="46732"/>
    <lineage>
        <taxon>Eukaryota</taxon>
        <taxon>Metazoa</taxon>
        <taxon>Cnidaria</taxon>
        <taxon>Anthozoa</taxon>
        <taxon>Hexacorallia</taxon>
        <taxon>Scleractinia</taxon>
        <taxon>Astrocoeniina</taxon>
        <taxon>Pocilloporidae</taxon>
        <taxon>Pocillopora</taxon>
    </lineage>
</organism>
<dbReference type="Gene3D" id="2.60.120.260">
    <property type="entry name" value="Galactose-binding domain-like"/>
    <property type="match status" value="3"/>
</dbReference>
<dbReference type="SUPFAM" id="SSF49899">
    <property type="entry name" value="Concanavalin A-like lectins/glucanases"/>
    <property type="match status" value="1"/>
</dbReference>
<dbReference type="InterPro" id="IPR013320">
    <property type="entry name" value="ConA-like_dom_sf"/>
</dbReference>
<evidence type="ECO:0000259" key="1">
    <source>
        <dbReference type="PROSITE" id="PS50022"/>
    </source>
</evidence>
<protein>
    <recommendedName>
        <fullName evidence="1">F5/8 type C domain-containing protein</fullName>
    </recommendedName>
</protein>
<evidence type="ECO:0000313" key="2">
    <source>
        <dbReference type="EMBL" id="CAH3169893.1"/>
    </source>
</evidence>
<accession>A0AAU9Y664</accession>
<reference evidence="2 3" key="1">
    <citation type="submission" date="2022-05" db="EMBL/GenBank/DDBJ databases">
        <authorList>
            <consortium name="Genoscope - CEA"/>
            <person name="William W."/>
        </authorList>
    </citation>
    <scope>NUCLEOTIDE SEQUENCE [LARGE SCALE GENOMIC DNA]</scope>
</reference>
<feature type="domain" description="F5/8 type C" evidence="1">
    <location>
        <begin position="1"/>
        <end position="136"/>
    </location>
</feature>
<dbReference type="Gene3D" id="2.60.120.200">
    <property type="match status" value="1"/>
</dbReference>
<dbReference type="InterPro" id="IPR000421">
    <property type="entry name" value="FA58C"/>
</dbReference>
<comment type="caution">
    <text evidence="2">The sequence shown here is derived from an EMBL/GenBank/DDBJ whole genome shotgun (WGS) entry which is preliminary data.</text>
</comment>
<dbReference type="InterPro" id="IPR008979">
    <property type="entry name" value="Galactose-bd-like_sf"/>
</dbReference>
<dbReference type="EMBL" id="CALNXJ010000224">
    <property type="protein sequence ID" value="CAH3169893.1"/>
    <property type="molecule type" value="Genomic_DNA"/>
</dbReference>
<sequence>MRAKSHNKSNGYNALPSYGRLYGTRGDGWCAEINDSDQWLQVDLGKVTEVCAVATQGDINGNEWVIDFKLAYSKSYEDVWPTYKDSNGSEVIFHREGGSYTIDQHALEVPVYARYIRFLPVTWQRSICLRVEVYGTTSEFCAEAQGVESGAISDNQMSASSQWSHKESAHYGRLHVKETKHNAGGWVALTDDENQWLQIDLNNRYIKITRVATQGRNIRNWHCSVTKYHLTYSNDGINFYFYKERGHNEAKNFSGNTDQDTVVYHDLSPPIRARYIRFQPTSWIGGVSMRVELYGCLECQDPLGIENGAISDGQISASSELNADHASTKGRLILSEGTWLPLKEDGDQWLQIDLRNNDIIVKRVATQGMNASPKWVTSYNLQYGYKKNYLQYYMEQGTTRKVFAGNYDQKTIVYHDLNPPIVGRYIRFRPVNWQEGIAMRVELFGCSAAKIPEAKVIFPLNSFFETREITNKQPQGIRGDVSLAIGPNGDIGGSYRFSGHANSYIEFPNDGGLDLKHSITLLCWLYPENTYDGAFFNYKSRGAWAVHFWIGPNGIIYVHIRNRDYLNTWGSLSTNQPLATHKWHYIGASYDYITGMESVWVNGVRVVKKEYRGRHNAGYTG</sequence>
<evidence type="ECO:0000313" key="3">
    <source>
        <dbReference type="Proteomes" id="UP001159428"/>
    </source>
</evidence>
<dbReference type="Proteomes" id="UP001159428">
    <property type="component" value="Unassembled WGS sequence"/>
</dbReference>
<name>A0AAU9Y664_9CNID</name>
<dbReference type="SMART" id="SM00231">
    <property type="entry name" value="FA58C"/>
    <property type="match status" value="3"/>
</dbReference>
<dbReference type="PANTHER" id="PTHR24543">
    <property type="entry name" value="MULTICOPPER OXIDASE-RELATED"/>
    <property type="match status" value="1"/>
</dbReference>
<feature type="domain" description="F5/8 type C" evidence="1">
    <location>
        <begin position="299"/>
        <end position="446"/>
    </location>
</feature>
<feature type="domain" description="F5/8 type C" evidence="1">
    <location>
        <begin position="141"/>
        <end position="296"/>
    </location>
</feature>
<dbReference type="PANTHER" id="PTHR24543:SF325">
    <property type="entry name" value="F5_8 TYPE C DOMAIN-CONTAINING PROTEIN"/>
    <property type="match status" value="1"/>
</dbReference>
<proteinExistence type="predicted"/>
<gene>
    <name evidence="2" type="ORF">PMEA_00012972</name>
</gene>
<dbReference type="Pfam" id="PF00754">
    <property type="entry name" value="F5_F8_type_C"/>
    <property type="match status" value="3"/>
</dbReference>
<dbReference type="PROSITE" id="PS50022">
    <property type="entry name" value="FA58C_3"/>
    <property type="match status" value="3"/>
</dbReference>